<dbReference type="Proteomes" id="UP000183947">
    <property type="component" value="Unassembled WGS sequence"/>
</dbReference>
<evidence type="ECO:0000313" key="1">
    <source>
        <dbReference type="EMBL" id="SHL27111.1"/>
    </source>
</evidence>
<name>A0A1M6Z9L4_9BACT</name>
<dbReference type="AlphaFoldDB" id="A0A1M6Z9L4"/>
<evidence type="ECO:0000313" key="2">
    <source>
        <dbReference type="Proteomes" id="UP000183947"/>
    </source>
</evidence>
<organism evidence="1 2">
    <name type="scientific">Hymenobacter psychrotolerans DSM 18569</name>
    <dbReference type="NCBI Taxonomy" id="1121959"/>
    <lineage>
        <taxon>Bacteria</taxon>
        <taxon>Pseudomonadati</taxon>
        <taxon>Bacteroidota</taxon>
        <taxon>Cytophagia</taxon>
        <taxon>Cytophagales</taxon>
        <taxon>Hymenobacteraceae</taxon>
        <taxon>Hymenobacter</taxon>
    </lineage>
</organism>
<dbReference type="OrthoDB" id="9894330at2"/>
<proteinExistence type="predicted"/>
<gene>
    <name evidence="1" type="ORF">SAMN02746009_02465</name>
</gene>
<protein>
    <submittedName>
        <fullName evidence="1">Uncharacterized protein</fullName>
    </submittedName>
</protein>
<dbReference type="EMBL" id="FRAS01000012">
    <property type="protein sequence ID" value="SHL27111.1"/>
    <property type="molecule type" value="Genomic_DNA"/>
</dbReference>
<reference evidence="2" key="1">
    <citation type="submission" date="2016-11" db="EMBL/GenBank/DDBJ databases">
        <authorList>
            <person name="Varghese N."/>
            <person name="Submissions S."/>
        </authorList>
    </citation>
    <scope>NUCLEOTIDE SEQUENCE [LARGE SCALE GENOMIC DNA]</scope>
    <source>
        <strain evidence="2">DSM 18569</strain>
    </source>
</reference>
<accession>A0A1M6Z9L4</accession>
<dbReference type="STRING" id="1121959.SAMN02746009_02465"/>
<sequence length="89" mass="9880">MILNALQELAQCAPEIQLHSLAWAHRSLKQRCAHLNRAKLLYYEQGHADAWQCQYEEARADLALIENALEAAFPAPSLPAGWAADTPNA</sequence>
<keyword evidence="2" id="KW-1185">Reference proteome</keyword>